<comment type="caution">
    <text evidence="3">The sequence shown here is derived from an EMBL/GenBank/DDBJ whole genome shotgun (WGS) entry which is preliminary data.</text>
</comment>
<keyword evidence="2" id="KW-0812">Transmembrane</keyword>
<keyword evidence="2" id="KW-1133">Transmembrane helix</keyword>
<reference evidence="3 4" key="1">
    <citation type="submission" date="2018-04" db="EMBL/GenBank/DDBJ databases">
        <title>Genomic Encyclopedia of Type Strains, Phase IV (KMG-IV): sequencing the most valuable type-strain genomes for metagenomic binning, comparative biology and taxonomic classification.</title>
        <authorList>
            <person name="Goeker M."/>
        </authorList>
    </citation>
    <scope>NUCLEOTIDE SEQUENCE [LARGE SCALE GENOMIC DNA]</scope>
    <source>
        <strain evidence="3 4">DSM 28795</strain>
    </source>
</reference>
<evidence type="ECO:0000313" key="4">
    <source>
        <dbReference type="Proteomes" id="UP000245433"/>
    </source>
</evidence>
<keyword evidence="4" id="KW-1185">Reference proteome</keyword>
<organism evidence="3 4">
    <name type="scientific">Convivina intestini</name>
    <dbReference type="NCBI Taxonomy" id="1505726"/>
    <lineage>
        <taxon>Bacteria</taxon>
        <taxon>Bacillati</taxon>
        <taxon>Bacillota</taxon>
        <taxon>Bacilli</taxon>
        <taxon>Lactobacillales</taxon>
        <taxon>Lactobacillaceae</taxon>
        <taxon>Convivina</taxon>
    </lineage>
</organism>
<evidence type="ECO:0000256" key="2">
    <source>
        <dbReference type="SAM" id="Phobius"/>
    </source>
</evidence>
<dbReference type="Proteomes" id="UP000245433">
    <property type="component" value="Unassembled WGS sequence"/>
</dbReference>
<protein>
    <submittedName>
        <fullName evidence="3">Uncharacterized protein</fullName>
    </submittedName>
</protein>
<keyword evidence="2" id="KW-0472">Membrane</keyword>
<dbReference type="RefSeq" id="WP_089940029.1">
    <property type="nucleotide sequence ID" value="NZ_CAKOEX010000032.1"/>
</dbReference>
<keyword evidence="1" id="KW-0175">Coiled coil</keyword>
<dbReference type="EMBL" id="QEKT01000001">
    <property type="protein sequence ID" value="PVY86499.1"/>
    <property type="molecule type" value="Genomic_DNA"/>
</dbReference>
<evidence type="ECO:0000256" key="1">
    <source>
        <dbReference type="SAM" id="Coils"/>
    </source>
</evidence>
<gene>
    <name evidence="3" type="ORF">C7384_101419</name>
</gene>
<accession>A0A2U1DG07</accession>
<feature type="coiled-coil region" evidence="1">
    <location>
        <begin position="35"/>
        <end position="76"/>
    </location>
</feature>
<dbReference type="AlphaFoldDB" id="A0A2U1DG07"/>
<proteinExistence type="predicted"/>
<feature type="transmembrane region" description="Helical" evidence="2">
    <location>
        <begin position="6"/>
        <end position="23"/>
    </location>
</feature>
<name>A0A2U1DG07_9LACO</name>
<sequence>MDNVITAAIIGIVPAAITAILTYKGKHEDTLTSVLNGIREDNRELKASNEKILEDNKRLSNQVNQLILLVKEMNSELKSYGHDYSERIKSITE</sequence>
<evidence type="ECO:0000313" key="3">
    <source>
        <dbReference type="EMBL" id="PVY86499.1"/>
    </source>
</evidence>